<protein>
    <submittedName>
        <fullName evidence="1">Uncharacterized protein</fullName>
    </submittedName>
</protein>
<sequence>MTGLILLVVVLGGFGIHHEANAELQRAISRFRAALPPGAQFSYTDAAPRILARGAAFSNIHYAQGNFTLDAQSLTINNPIDTPPHGMHISRIHAQHLTLSGPATLQASDIRISRLDVPSSINGQGLASDIIQPARIRFDKAVFRDLSGQGGRSGCSYAVSQLAIDHYGRQQEGHYAFDHATFGCSAVSALMPEGATGQSPRAFSSSFARGEGHSSDLAAVFAPTENMSASAVVTGDTTLSGIRIVSGRHAATASDMVERHDANHFHLTLNAPSLRFDEAPPIPFAAQGEPARVIIDAERPPNTDTMRVVETLDIPALAATTLTLQFDRIPTPGAKMTAETLSAMRLIDTTLTYRDSSLINRFFQDQAQRHQMTPDQYRNQAITTLNVVTSAIPGLHDVPQYVSSPDDHTLEISFHPTSPLPMAQLATLLTPANLIAHPELLQPPIMTTRVR</sequence>
<organism evidence="1 2">
    <name type="scientific">Neoasaia chiangmaiensis</name>
    <dbReference type="NCBI Taxonomy" id="320497"/>
    <lineage>
        <taxon>Bacteria</taxon>
        <taxon>Pseudomonadati</taxon>
        <taxon>Pseudomonadota</taxon>
        <taxon>Alphaproteobacteria</taxon>
        <taxon>Acetobacterales</taxon>
        <taxon>Acetobacteraceae</taxon>
        <taxon>Neoasaia</taxon>
    </lineage>
</organism>
<gene>
    <name evidence="1" type="ORF">A0U93_01160</name>
</gene>
<dbReference type="OrthoDB" id="7257195at2"/>
<accession>A0A1U9KM32</accession>
<dbReference type="STRING" id="320497.A0U93_01160"/>
<dbReference type="KEGG" id="nch:A0U93_01160"/>
<dbReference type="RefSeq" id="WP_077805757.1">
    <property type="nucleotide sequence ID" value="NZ_BJXS01000010.1"/>
</dbReference>
<evidence type="ECO:0000313" key="2">
    <source>
        <dbReference type="Proteomes" id="UP000188604"/>
    </source>
</evidence>
<name>A0A1U9KM32_9PROT</name>
<dbReference type="AlphaFoldDB" id="A0A1U9KM32"/>
<reference evidence="1 2" key="1">
    <citation type="submission" date="2016-03" db="EMBL/GenBank/DDBJ databases">
        <title>Acetic acid bacteria sequencing.</title>
        <authorList>
            <person name="Brandt J."/>
            <person name="Jakob F."/>
            <person name="Vogel R.F."/>
        </authorList>
    </citation>
    <scope>NUCLEOTIDE SEQUENCE [LARGE SCALE GENOMIC DNA]</scope>
    <source>
        <strain evidence="1 2">NBRC 101099</strain>
    </source>
</reference>
<proteinExistence type="predicted"/>
<dbReference type="Proteomes" id="UP000188604">
    <property type="component" value="Chromosome"/>
</dbReference>
<dbReference type="EMBL" id="CP014691">
    <property type="protein sequence ID" value="AQS86790.1"/>
    <property type="molecule type" value="Genomic_DNA"/>
</dbReference>
<evidence type="ECO:0000313" key="1">
    <source>
        <dbReference type="EMBL" id="AQS86790.1"/>
    </source>
</evidence>
<keyword evidence="2" id="KW-1185">Reference proteome</keyword>